<gene>
    <name evidence="2" type="ORF">IAA52_13685</name>
</gene>
<dbReference type="PANTHER" id="PTHR43852">
    <property type="entry name" value="NUCLEOTIDYLTRANSFERASE"/>
    <property type="match status" value="1"/>
</dbReference>
<organism evidence="2 3">
    <name type="scientific">Candidatus Pullichristensenella stercorigallinarum</name>
    <dbReference type="NCBI Taxonomy" id="2840909"/>
    <lineage>
        <taxon>Bacteria</taxon>
        <taxon>Bacillati</taxon>
        <taxon>Bacillota</taxon>
        <taxon>Clostridia</taxon>
        <taxon>Candidatus Pullichristensenella</taxon>
    </lineage>
</organism>
<reference evidence="2" key="2">
    <citation type="journal article" date="2021" name="PeerJ">
        <title>Extensive microbial diversity within the chicken gut microbiome revealed by metagenomics and culture.</title>
        <authorList>
            <person name="Gilroy R."/>
            <person name="Ravi A."/>
            <person name="Getino M."/>
            <person name="Pursley I."/>
            <person name="Horton D.L."/>
            <person name="Alikhan N.F."/>
            <person name="Baker D."/>
            <person name="Gharbi K."/>
            <person name="Hall N."/>
            <person name="Watson M."/>
            <person name="Adriaenssens E.M."/>
            <person name="Foster-Nyarko E."/>
            <person name="Jarju S."/>
            <person name="Secka A."/>
            <person name="Antonio M."/>
            <person name="Oren A."/>
            <person name="Chaudhuri R.R."/>
            <person name="La Ragione R."/>
            <person name="Hildebrand F."/>
            <person name="Pallen M.J."/>
        </authorList>
    </citation>
    <scope>NUCLEOTIDE SEQUENCE</scope>
    <source>
        <strain evidence="2">ChiSjej6B24-2974</strain>
    </source>
</reference>
<sequence>MCGKIYTIDEIKAIASPIAESHGVAALYLFGSYARGEATSDSDLDFRIEKGRVRTIFQLGSLLCDLEDSFQKNADVLTTQMLSPEFLNSIRSEEVLLYAQS</sequence>
<evidence type="ECO:0000313" key="2">
    <source>
        <dbReference type="EMBL" id="HIQ84136.1"/>
    </source>
</evidence>
<comment type="caution">
    <text evidence="2">The sequence shown here is derived from an EMBL/GenBank/DDBJ whole genome shotgun (WGS) entry which is preliminary data.</text>
</comment>
<dbReference type="EMBL" id="DVFZ01000128">
    <property type="protein sequence ID" value="HIQ84136.1"/>
    <property type="molecule type" value="Genomic_DNA"/>
</dbReference>
<reference evidence="2" key="1">
    <citation type="submission" date="2020-10" db="EMBL/GenBank/DDBJ databases">
        <authorList>
            <person name="Gilroy R."/>
        </authorList>
    </citation>
    <scope>NUCLEOTIDE SEQUENCE</scope>
    <source>
        <strain evidence="2">ChiSjej6B24-2974</strain>
    </source>
</reference>
<protein>
    <submittedName>
        <fullName evidence="2">Nucleotidyltransferase domain-containing protein</fullName>
    </submittedName>
</protein>
<dbReference type="Proteomes" id="UP000824260">
    <property type="component" value="Unassembled WGS sequence"/>
</dbReference>
<dbReference type="AlphaFoldDB" id="A0A9D0ZR82"/>
<accession>A0A9D0ZR82</accession>
<proteinExistence type="predicted"/>
<name>A0A9D0ZR82_9FIRM</name>
<evidence type="ECO:0000313" key="3">
    <source>
        <dbReference type="Proteomes" id="UP000824260"/>
    </source>
</evidence>
<dbReference type="Gene3D" id="3.30.460.10">
    <property type="entry name" value="Beta Polymerase, domain 2"/>
    <property type="match status" value="1"/>
</dbReference>
<feature type="domain" description="Polymerase beta nucleotidyltransferase" evidence="1">
    <location>
        <begin position="18"/>
        <end position="100"/>
    </location>
</feature>
<dbReference type="InterPro" id="IPR052930">
    <property type="entry name" value="TA_antitoxin_MntA"/>
</dbReference>
<dbReference type="InterPro" id="IPR041633">
    <property type="entry name" value="Polbeta"/>
</dbReference>
<evidence type="ECO:0000259" key="1">
    <source>
        <dbReference type="Pfam" id="PF18765"/>
    </source>
</evidence>
<dbReference type="Pfam" id="PF18765">
    <property type="entry name" value="Polbeta"/>
    <property type="match status" value="1"/>
</dbReference>
<dbReference type="CDD" id="cd05403">
    <property type="entry name" value="NT_KNTase_like"/>
    <property type="match status" value="1"/>
</dbReference>
<dbReference type="InterPro" id="IPR043519">
    <property type="entry name" value="NT_sf"/>
</dbReference>
<dbReference type="SUPFAM" id="SSF81301">
    <property type="entry name" value="Nucleotidyltransferase"/>
    <property type="match status" value="1"/>
</dbReference>
<dbReference type="PANTHER" id="PTHR43852:SF2">
    <property type="entry name" value="PROTEIN ADENYLYLTRANSFERASE MNTA"/>
    <property type="match status" value="1"/>
</dbReference>